<dbReference type="HAMAP" id="MF_00039">
    <property type="entry name" value="Adenylate_kinase_AK6"/>
    <property type="match status" value="1"/>
</dbReference>
<keyword evidence="7 10" id="KW-0418">Kinase</keyword>
<keyword evidence="12" id="KW-1185">Reference proteome</keyword>
<dbReference type="GO" id="GO:0005634">
    <property type="term" value="C:nucleus"/>
    <property type="evidence" value="ECO:0007669"/>
    <property type="project" value="UniProtKB-SubCell"/>
</dbReference>
<comment type="catalytic activity">
    <reaction evidence="10">
        <text>ATP + H2O = ADP + phosphate + H(+)</text>
        <dbReference type="Rhea" id="RHEA:13065"/>
        <dbReference type="ChEBI" id="CHEBI:15377"/>
        <dbReference type="ChEBI" id="CHEBI:15378"/>
        <dbReference type="ChEBI" id="CHEBI:30616"/>
        <dbReference type="ChEBI" id="CHEBI:43474"/>
        <dbReference type="ChEBI" id="CHEBI:456216"/>
    </reaction>
</comment>
<comment type="subcellular location">
    <subcellularLocation>
        <location evidence="10">Cytoplasm</location>
    </subcellularLocation>
    <subcellularLocation>
        <location evidence="10">Nucleus</location>
    </subcellularLocation>
</comment>
<evidence type="ECO:0000256" key="4">
    <source>
        <dbReference type="ARBA" id="ARBA00022552"/>
    </source>
</evidence>
<keyword evidence="6 10" id="KW-0547">Nucleotide-binding</keyword>
<protein>
    <recommendedName>
        <fullName evidence="10">Adenylate kinase isoenzyme 6 homolog</fullName>
        <shortName evidence="10">AK6</shortName>
        <ecNumber evidence="10">2.7.4.3</ecNumber>
    </recommendedName>
    <alternativeName>
        <fullName evidence="10">Dual activity adenylate kinase/ATPase</fullName>
        <shortName evidence="10">AK/ATPase</shortName>
    </alternativeName>
</protein>
<dbReference type="AlphaFoldDB" id="A0A7M7K215"/>
<dbReference type="PANTHER" id="PTHR12595:SF0">
    <property type="entry name" value="ADENYLATE KINASE ISOENZYME 6"/>
    <property type="match status" value="1"/>
</dbReference>
<sequence length="179" mass="20874">MERRTVPNILITGTPGTGKTTLCSELANRVADLEWINIAELAKANNCYEAYDEQYDCAILDEEKVMDEMEDRMSEPFGGKIVDYHGCDFFPKRWFDVVFVLRTNTKLLYDRLVHRGYEGKKLEDNVQCEIFQVLLDEAKSAYDEEIVHELMSDTPDQMEENLERICTWIESWRNAASNR</sequence>
<evidence type="ECO:0000256" key="10">
    <source>
        <dbReference type="HAMAP-Rule" id="MF_03173"/>
    </source>
</evidence>
<dbReference type="CTD" id="102157402"/>
<reference evidence="11" key="1">
    <citation type="submission" date="2021-01" db="UniProtKB">
        <authorList>
            <consortium name="EnsemblMetazoa"/>
        </authorList>
    </citation>
    <scope>IDENTIFICATION</scope>
</reference>
<keyword evidence="5 10" id="KW-0808">Transferase</keyword>
<evidence type="ECO:0000313" key="11">
    <source>
        <dbReference type="EnsemblMetazoa" id="XP_022659317"/>
    </source>
</evidence>
<evidence type="ECO:0000256" key="8">
    <source>
        <dbReference type="ARBA" id="ARBA00022840"/>
    </source>
</evidence>
<evidence type="ECO:0000256" key="3">
    <source>
        <dbReference type="ARBA" id="ARBA00022517"/>
    </source>
</evidence>
<feature type="binding site" evidence="10">
    <location>
        <position position="20"/>
    </location>
    <ligand>
        <name>ATP</name>
        <dbReference type="ChEBI" id="CHEBI:30616"/>
    </ligand>
</feature>
<evidence type="ECO:0000256" key="1">
    <source>
        <dbReference type="ARBA" id="ARBA00000582"/>
    </source>
</evidence>
<dbReference type="Pfam" id="PF13238">
    <property type="entry name" value="AAA_18"/>
    <property type="match status" value="1"/>
</dbReference>
<dbReference type="GO" id="GO:0042274">
    <property type="term" value="P:ribosomal small subunit biogenesis"/>
    <property type="evidence" value="ECO:0007669"/>
    <property type="project" value="UniProtKB-UniRule"/>
</dbReference>
<dbReference type="SUPFAM" id="SSF52540">
    <property type="entry name" value="P-loop containing nucleoside triphosphate hydrolases"/>
    <property type="match status" value="1"/>
</dbReference>
<dbReference type="GO" id="GO:0005737">
    <property type="term" value="C:cytoplasm"/>
    <property type="evidence" value="ECO:0007669"/>
    <property type="project" value="UniProtKB-SubCell"/>
</dbReference>
<dbReference type="OMA" id="QCEIFGT"/>
<dbReference type="InterPro" id="IPR020618">
    <property type="entry name" value="Adenyl_kinase_AK6"/>
</dbReference>
<comment type="function">
    <text evidence="10">Broad-specificity nucleoside monophosphate (NMP) kinase that catalyzes the reversible transfer of the terminal phosphate group between nucleoside triphosphates and monophosphates. Has also ATPase activity. Involved in the late cytoplasmic maturation steps of the 40S ribosomal particles, specifically 18S rRNA maturation. While NMP activity is not required for ribosome maturation, ATPase activity is. Associates transiently with small ribosomal subunit protein uS11. ATP hydrolysis breaks the interaction with uS11. May temporarily remove uS11 from the ribosome to enable a conformational change of the ribosomal RNA that is needed for the final maturation step of the small ribosomal subunit. Its NMP activity may have a role in nuclear energy homeostasis.</text>
</comment>
<dbReference type="GO" id="GO:0016887">
    <property type="term" value="F:ATP hydrolysis activity"/>
    <property type="evidence" value="ECO:0007669"/>
    <property type="project" value="UniProtKB-UniRule"/>
</dbReference>
<dbReference type="EnsemblMetazoa" id="XM_022803582">
    <property type="protein sequence ID" value="XP_022659317"/>
    <property type="gene ID" value="LOC111249564"/>
</dbReference>
<keyword evidence="8 10" id="KW-0067">ATP-binding</keyword>
<dbReference type="RefSeq" id="XP_022659317.1">
    <property type="nucleotide sequence ID" value="XM_022803582.1"/>
</dbReference>
<feature type="binding site" evidence="10">
    <location>
        <position position="115"/>
    </location>
    <ligand>
        <name>ATP</name>
        <dbReference type="ChEBI" id="CHEBI:30616"/>
    </ligand>
</feature>
<feature type="region of interest" description="LID" evidence="10">
    <location>
        <begin position="114"/>
        <end position="124"/>
    </location>
</feature>
<evidence type="ECO:0000256" key="5">
    <source>
        <dbReference type="ARBA" id="ARBA00022679"/>
    </source>
</evidence>
<feature type="binding site" evidence="10">
    <location>
        <position position="19"/>
    </location>
    <ligand>
        <name>ATP</name>
        <dbReference type="ChEBI" id="CHEBI:30616"/>
    </ligand>
</feature>
<keyword evidence="3 10" id="KW-0690">Ribosome biogenesis</keyword>
<evidence type="ECO:0000256" key="2">
    <source>
        <dbReference type="ARBA" id="ARBA00022490"/>
    </source>
</evidence>
<dbReference type="EC" id="2.7.4.3" evidence="10"/>
<feature type="binding site" evidence="10">
    <location>
        <position position="16"/>
    </location>
    <ligand>
        <name>ATP</name>
        <dbReference type="ChEBI" id="CHEBI:30616"/>
    </ligand>
</feature>
<comment type="similarity">
    <text evidence="10">Belongs to the adenylate kinase family. AK6 subfamily.</text>
</comment>
<dbReference type="InterPro" id="IPR027417">
    <property type="entry name" value="P-loop_NTPase"/>
</dbReference>
<comment type="caution">
    <text evidence="10">Lacks conserved residue(s) required for the propagation of feature annotation.</text>
</comment>
<dbReference type="Proteomes" id="UP000594260">
    <property type="component" value="Unplaced"/>
</dbReference>
<name>A0A7M7K215_VARDE</name>
<evidence type="ECO:0000256" key="6">
    <source>
        <dbReference type="ARBA" id="ARBA00022741"/>
    </source>
</evidence>
<feature type="binding site" evidence="10">
    <location>
        <position position="18"/>
    </location>
    <ligand>
        <name>ATP</name>
        <dbReference type="ChEBI" id="CHEBI:30616"/>
    </ligand>
</feature>
<dbReference type="GO" id="GO:0004017">
    <property type="term" value="F:AMP kinase activity"/>
    <property type="evidence" value="ECO:0007669"/>
    <property type="project" value="UniProtKB-UniRule"/>
</dbReference>
<evidence type="ECO:0000256" key="7">
    <source>
        <dbReference type="ARBA" id="ARBA00022777"/>
    </source>
</evidence>
<evidence type="ECO:0000256" key="9">
    <source>
        <dbReference type="ARBA" id="ARBA00023242"/>
    </source>
</evidence>
<comment type="subunit">
    <text evidence="10">Monomer and homodimer. Interacts with small ribosomal subunit protein uS11. Not a structural component of 43S pre-ribosomes, but transiently interacts with them by binding to uS11.</text>
</comment>
<proteinExistence type="inferred from homology"/>
<dbReference type="FunCoup" id="A0A7M7K215">
    <property type="interactions" value="1648"/>
</dbReference>
<dbReference type="GeneID" id="111249564"/>
<evidence type="ECO:0000313" key="12">
    <source>
        <dbReference type="Proteomes" id="UP000594260"/>
    </source>
</evidence>
<dbReference type="InParanoid" id="A0A7M7K215"/>
<dbReference type="FunFam" id="3.40.50.300:FF:000372">
    <property type="entry name" value="Adenylate kinase isoenzyme 6 homolog"/>
    <property type="match status" value="1"/>
</dbReference>
<feature type="region of interest" description="NMPbind" evidence="10">
    <location>
        <begin position="37"/>
        <end position="60"/>
    </location>
</feature>
<dbReference type="GO" id="GO:0005524">
    <property type="term" value="F:ATP binding"/>
    <property type="evidence" value="ECO:0007669"/>
    <property type="project" value="UniProtKB-KW"/>
</dbReference>
<keyword evidence="2 10" id="KW-0963">Cytoplasm</keyword>
<keyword evidence="9 10" id="KW-0539">Nucleus</keyword>
<organism evidence="11 12">
    <name type="scientific">Varroa destructor</name>
    <name type="common">Honeybee mite</name>
    <dbReference type="NCBI Taxonomy" id="109461"/>
    <lineage>
        <taxon>Eukaryota</taxon>
        <taxon>Metazoa</taxon>
        <taxon>Ecdysozoa</taxon>
        <taxon>Arthropoda</taxon>
        <taxon>Chelicerata</taxon>
        <taxon>Arachnida</taxon>
        <taxon>Acari</taxon>
        <taxon>Parasitiformes</taxon>
        <taxon>Mesostigmata</taxon>
        <taxon>Gamasina</taxon>
        <taxon>Dermanyssoidea</taxon>
        <taxon>Varroidae</taxon>
        <taxon>Varroa</taxon>
    </lineage>
</organism>
<keyword evidence="4 10" id="KW-0698">rRNA processing</keyword>
<dbReference type="PANTHER" id="PTHR12595">
    <property type="entry name" value="POS9-ACTIVATING FACTOR FAP7-RELATED"/>
    <property type="match status" value="1"/>
</dbReference>
<dbReference type="KEGG" id="vde:111249564"/>
<feature type="binding site" evidence="10">
    <location>
        <position position="21"/>
    </location>
    <ligand>
        <name>ATP</name>
        <dbReference type="ChEBI" id="CHEBI:30616"/>
    </ligand>
</feature>
<dbReference type="Gene3D" id="3.40.50.300">
    <property type="entry name" value="P-loop containing nucleotide triphosphate hydrolases"/>
    <property type="match status" value="1"/>
</dbReference>
<dbReference type="GO" id="GO:0006364">
    <property type="term" value="P:rRNA processing"/>
    <property type="evidence" value="ECO:0007669"/>
    <property type="project" value="UniProtKB-KW"/>
</dbReference>
<accession>A0A7M7K215</accession>
<comment type="catalytic activity">
    <reaction evidence="1 10">
        <text>AMP + ATP = 2 ADP</text>
        <dbReference type="Rhea" id="RHEA:12973"/>
        <dbReference type="ChEBI" id="CHEBI:30616"/>
        <dbReference type="ChEBI" id="CHEBI:456215"/>
        <dbReference type="ChEBI" id="CHEBI:456216"/>
        <dbReference type="EC" id="2.7.4.3"/>
    </reaction>
</comment>